<protein>
    <submittedName>
        <fullName evidence="4">Carbonic anhydrase 2</fullName>
    </submittedName>
</protein>
<keyword evidence="3" id="KW-1185">Reference proteome</keyword>
<dbReference type="RefSeq" id="XP_011505437.1">
    <property type="nucleotide sequence ID" value="XM_011507135.1"/>
</dbReference>
<dbReference type="InterPro" id="IPR001148">
    <property type="entry name" value="CA_dom"/>
</dbReference>
<sequence>MINLVIHFNGANLNFHSICPVVLFAFFFDTIDVTVLEHVNFGYSGSHGPDHWAENYDTCVGKHQSPINIQEHDVRDINLPLLIFSGLDTPRKFFLINNGHTALLYSSKDNKQFYMSGGPLNGIYVFEQLHFHWGENDREGSEDLINNHSFAMELHAVFYKDKYGSMNDAIHNPDGLAVIAFFFEAEVNDRANPLFDTIVEALPKIEKVGTEIQLSENMHLGHLLNPAGPPSDRMQNYFTYNGSLTTPPCSEVVTWIDFKYPLYLSHLQIAAFRNIRGFEGHKLTHNFRPVQPLSDRRVLHNLPNKKFNTKSEAIQISPSHHVLPFLSLICLAYLFL</sequence>
<dbReference type="GO" id="GO:0005737">
    <property type="term" value="C:cytoplasm"/>
    <property type="evidence" value="ECO:0007669"/>
    <property type="project" value="TreeGrafter"/>
</dbReference>
<dbReference type="CTD" id="39390"/>
<evidence type="ECO:0000256" key="1">
    <source>
        <dbReference type="ARBA" id="ARBA00010718"/>
    </source>
</evidence>
<dbReference type="GO" id="GO:0008270">
    <property type="term" value="F:zinc ion binding"/>
    <property type="evidence" value="ECO:0007669"/>
    <property type="project" value="InterPro"/>
</dbReference>
<feature type="domain" description="Alpha-carbonic anhydrase" evidence="2">
    <location>
        <begin position="39"/>
        <end position="302"/>
    </location>
</feature>
<dbReference type="GO" id="GO:0004089">
    <property type="term" value="F:carbonate dehydratase activity"/>
    <property type="evidence" value="ECO:0007669"/>
    <property type="project" value="InterPro"/>
</dbReference>
<dbReference type="SMART" id="SM01057">
    <property type="entry name" value="Carb_anhydrase"/>
    <property type="match status" value="1"/>
</dbReference>
<dbReference type="SUPFAM" id="SSF51069">
    <property type="entry name" value="Carbonic anhydrase"/>
    <property type="match status" value="1"/>
</dbReference>
<dbReference type="PANTHER" id="PTHR18952">
    <property type="entry name" value="CARBONIC ANHYDRASE"/>
    <property type="match status" value="1"/>
</dbReference>
<dbReference type="KEGG" id="csol:105368182"/>
<dbReference type="InterPro" id="IPR036398">
    <property type="entry name" value="CA_dom_sf"/>
</dbReference>
<reference evidence="4" key="1">
    <citation type="submission" date="2025-08" db="UniProtKB">
        <authorList>
            <consortium name="RefSeq"/>
        </authorList>
    </citation>
    <scope>IDENTIFICATION</scope>
</reference>
<dbReference type="Pfam" id="PF00194">
    <property type="entry name" value="Carb_anhydrase"/>
    <property type="match status" value="1"/>
</dbReference>
<dbReference type="AlphaFoldDB" id="A0AAJ7E2H4"/>
<dbReference type="Gene3D" id="3.10.200.10">
    <property type="entry name" value="Alpha carbonic anhydrase"/>
    <property type="match status" value="1"/>
</dbReference>
<dbReference type="GeneID" id="105368182"/>
<gene>
    <name evidence="4" type="primary">LOC105368182</name>
</gene>
<dbReference type="PANTHER" id="PTHR18952:SF124">
    <property type="entry name" value="CARBONIC ANHYDRASE 7"/>
    <property type="match status" value="1"/>
</dbReference>
<proteinExistence type="inferred from homology"/>
<dbReference type="CDD" id="cd00326">
    <property type="entry name" value="alpha_CA"/>
    <property type="match status" value="1"/>
</dbReference>
<comment type="similarity">
    <text evidence="1">Belongs to the alpha-carbonic anhydrase family.</text>
</comment>
<dbReference type="Proteomes" id="UP000695007">
    <property type="component" value="Unplaced"/>
</dbReference>
<evidence type="ECO:0000259" key="2">
    <source>
        <dbReference type="PROSITE" id="PS51144"/>
    </source>
</evidence>
<accession>A0AAJ7E2H4</accession>
<name>A0AAJ7E2H4_9HYME</name>
<dbReference type="PROSITE" id="PS51144">
    <property type="entry name" value="ALPHA_CA_2"/>
    <property type="match status" value="1"/>
</dbReference>
<evidence type="ECO:0000313" key="3">
    <source>
        <dbReference type="Proteomes" id="UP000695007"/>
    </source>
</evidence>
<organism evidence="3 4">
    <name type="scientific">Ceratosolen solmsi marchali</name>
    <dbReference type="NCBI Taxonomy" id="326594"/>
    <lineage>
        <taxon>Eukaryota</taxon>
        <taxon>Metazoa</taxon>
        <taxon>Ecdysozoa</taxon>
        <taxon>Arthropoda</taxon>
        <taxon>Hexapoda</taxon>
        <taxon>Insecta</taxon>
        <taxon>Pterygota</taxon>
        <taxon>Neoptera</taxon>
        <taxon>Endopterygota</taxon>
        <taxon>Hymenoptera</taxon>
        <taxon>Apocrita</taxon>
        <taxon>Proctotrupomorpha</taxon>
        <taxon>Chalcidoidea</taxon>
        <taxon>Agaonidae</taxon>
        <taxon>Agaoninae</taxon>
        <taxon>Ceratosolen</taxon>
    </lineage>
</organism>
<evidence type="ECO:0000313" key="4">
    <source>
        <dbReference type="RefSeq" id="XP_011505437.1"/>
    </source>
</evidence>
<dbReference type="InterPro" id="IPR023561">
    <property type="entry name" value="Carbonic_anhydrase_a-class"/>
</dbReference>